<accession>A0A918CJ50</accession>
<dbReference type="PANTHER" id="PTHR43857">
    <property type="entry name" value="BLR7761 PROTEIN"/>
    <property type="match status" value="1"/>
</dbReference>
<dbReference type="InterPro" id="IPR006175">
    <property type="entry name" value="YjgF/YER057c/UK114"/>
</dbReference>
<dbReference type="EMBL" id="BMQL01000034">
    <property type="protein sequence ID" value="GGR25017.1"/>
    <property type="molecule type" value="Genomic_DNA"/>
</dbReference>
<dbReference type="InterPro" id="IPR035959">
    <property type="entry name" value="RutC-like_sf"/>
</dbReference>
<evidence type="ECO:0008006" key="3">
    <source>
        <dbReference type="Google" id="ProtNLM"/>
    </source>
</evidence>
<organism evidence="1 2">
    <name type="scientific">Deinococcus ruber</name>
    <dbReference type="NCBI Taxonomy" id="1848197"/>
    <lineage>
        <taxon>Bacteria</taxon>
        <taxon>Thermotogati</taxon>
        <taxon>Deinococcota</taxon>
        <taxon>Deinococci</taxon>
        <taxon>Deinococcales</taxon>
        <taxon>Deinococcaceae</taxon>
        <taxon>Deinococcus</taxon>
    </lineage>
</organism>
<sequence>MRKNIAGTSPWEAVVGYSRAVRVGPVVQVAGTTATSEGVVLHPGDVAGQTRAALAIIEGALREAGAELRHVIRTRLYVTDISQWEAIGRVHGEVFGSIRPACSMVQVAALIDPAHLVEIEAEAYVWDDAAEGISGE</sequence>
<reference evidence="1" key="1">
    <citation type="journal article" date="2014" name="Int. J. Syst. Evol. Microbiol.">
        <title>Complete genome sequence of Corynebacterium casei LMG S-19264T (=DSM 44701T), isolated from a smear-ripened cheese.</title>
        <authorList>
            <consortium name="US DOE Joint Genome Institute (JGI-PGF)"/>
            <person name="Walter F."/>
            <person name="Albersmeier A."/>
            <person name="Kalinowski J."/>
            <person name="Ruckert C."/>
        </authorList>
    </citation>
    <scope>NUCLEOTIDE SEQUENCE</scope>
    <source>
        <strain evidence="1">JCM 31311</strain>
    </source>
</reference>
<dbReference type="PANTHER" id="PTHR43857:SF1">
    <property type="entry name" value="YJGH FAMILY PROTEIN"/>
    <property type="match status" value="1"/>
</dbReference>
<comment type="caution">
    <text evidence="1">The sequence shown here is derived from an EMBL/GenBank/DDBJ whole genome shotgun (WGS) entry which is preliminary data.</text>
</comment>
<reference evidence="1" key="2">
    <citation type="submission" date="2020-09" db="EMBL/GenBank/DDBJ databases">
        <authorList>
            <person name="Sun Q."/>
            <person name="Ohkuma M."/>
        </authorList>
    </citation>
    <scope>NUCLEOTIDE SEQUENCE</scope>
    <source>
        <strain evidence="1">JCM 31311</strain>
    </source>
</reference>
<dbReference type="AlphaFoldDB" id="A0A918CJ50"/>
<name>A0A918CJ50_9DEIO</name>
<protein>
    <recommendedName>
        <fullName evidence="3">RidA family protein</fullName>
    </recommendedName>
</protein>
<dbReference type="CDD" id="cd06154">
    <property type="entry name" value="YjgF_YER057c_UK114_like_6"/>
    <property type="match status" value="1"/>
</dbReference>
<proteinExistence type="predicted"/>
<evidence type="ECO:0000313" key="2">
    <source>
        <dbReference type="Proteomes" id="UP000603865"/>
    </source>
</evidence>
<dbReference type="RefSeq" id="WP_189092357.1">
    <property type="nucleotide sequence ID" value="NZ_BMQL01000034.1"/>
</dbReference>
<dbReference type="SUPFAM" id="SSF55298">
    <property type="entry name" value="YjgF-like"/>
    <property type="match status" value="1"/>
</dbReference>
<gene>
    <name evidence="1" type="ORF">GCM10008957_40900</name>
</gene>
<evidence type="ECO:0000313" key="1">
    <source>
        <dbReference type="EMBL" id="GGR25017.1"/>
    </source>
</evidence>
<dbReference type="Proteomes" id="UP000603865">
    <property type="component" value="Unassembled WGS sequence"/>
</dbReference>
<keyword evidence="2" id="KW-1185">Reference proteome</keyword>
<dbReference type="Gene3D" id="3.30.1330.40">
    <property type="entry name" value="RutC-like"/>
    <property type="match status" value="1"/>
</dbReference>
<dbReference type="Pfam" id="PF01042">
    <property type="entry name" value="Ribonuc_L-PSP"/>
    <property type="match status" value="1"/>
</dbReference>